<dbReference type="EMBL" id="NNRN01000044">
    <property type="protein sequence ID" value="OYR30376.1"/>
    <property type="molecule type" value="Genomic_DNA"/>
</dbReference>
<organism evidence="1 2">
    <name type="scientific">Brucella lupini</name>
    <dbReference type="NCBI Taxonomy" id="255457"/>
    <lineage>
        <taxon>Bacteria</taxon>
        <taxon>Pseudomonadati</taxon>
        <taxon>Pseudomonadota</taxon>
        <taxon>Alphaproteobacteria</taxon>
        <taxon>Hyphomicrobiales</taxon>
        <taxon>Brucellaceae</taxon>
        <taxon>Brucella/Ochrobactrum group</taxon>
        <taxon>Brucella</taxon>
    </lineage>
</organism>
<dbReference type="AlphaFoldDB" id="A0A256GUF0"/>
<gene>
    <name evidence="1" type="ORF">CES86_1700</name>
</gene>
<proteinExistence type="predicted"/>
<accession>A0A256GUF0</accession>
<evidence type="ECO:0000313" key="1">
    <source>
        <dbReference type="EMBL" id="OYR30376.1"/>
    </source>
</evidence>
<sequence length="59" mass="6437">MERPWGVVGRRGSHHGQWGHVIVVAELRRAVGGASGERCCCKQASRHCGFTESRMSGLC</sequence>
<dbReference type="Proteomes" id="UP000216363">
    <property type="component" value="Unassembled WGS sequence"/>
</dbReference>
<name>A0A256GUF0_9HYPH</name>
<protein>
    <submittedName>
        <fullName evidence="1">Uncharacterized protein</fullName>
    </submittedName>
</protein>
<reference evidence="1 2" key="1">
    <citation type="submission" date="2017-07" db="EMBL/GenBank/DDBJ databases">
        <title>Draft genome of Ochrobactrum lupini type strain LUP21.</title>
        <authorList>
            <person name="Krzyzanowska D.M."/>
            <person name="Jafra S."/>
        </authorList>
    </citation>
    <scope>NUCLEOTIDE SEQUENCE [LARGE SCALE GENOMIC DNA]</scope>
    <source>
        <strain evidence="1 2">LUP21</strain>
    </source>
</reference>
<evidence type="ECO:0000313" key="2">
    <source>
        <dbReference type="Proteomes" id="UP000216363"/>
    </source>
</evidence>
<comment type="caution">
    <text evidence="1">The sequence shown here is derived from an EMBL/GenBank/DDBJ whole genome shotgun (WGS) entry which is preliminary data.</text>
</comment>